<feature type="domain" description="CFA20" evidence="5">
    <location>
        <begin position="148"/>
        <end position="197"/>
    </location>
</feature>
<dbReference type="InterPro" id="IPR036322">
    <property type="entry name" value="WD40_repeat_dom_sf"/>
</dbReference>
<dbReference type="Pfam" id="PF05018">
    <property type="entry name" value="CFA20_dom"/>
    <property type="match status" value="2"/>
</dbReference>
<dbReference type="InterPro" id="IPR055440">
    <property type="entry name" value="Beta-prop_WDR90_4th"/>
</dbReference>
<dbReference type="PROSITE" id="PS50294">
    <property type="entry name" value="WD_REPEATS_REGION"/>
    <property type="match status" value="1"/>
</dbReference>
<feature type="region of interest" description="Disordered" evidence="4">
    <location>
        <begin position="318"/>
        <end position="364"/>
    </location>
</feature>
<evidence type="ECO:0000256" key="3">
    <source>
        <dbReference type="PROSITE-ProRule" id="PRU00221"/>
    </source>
</evidence>
<dbReference type="InterPro" id="IPR055441">
    <property type="entry name" value="Beta-prop_WDR90_POC16_2nd"/>
</dbReference>
<keyword evidence="1 3" id="KW-0853">WD repeat</keyword>
<dbReference type="SUPFAM" id="SSF50978">
    <property type="entry name" value="WD40 repeat-like"/>
    <property type="match status" value="4"/>
</dbReference>
<evidence type="ECO:0000259" key="7">
    <source>
        <dbReference type="Pfam" id="PF23393"/>
    </source>
</evidence>
<reference evidence="9" key="1">
    <citation type="submission" date="2025-08" db="UniProtKB">
        <authorList>
            <consortium name="RefSeq"/>
        </authorList>
    </citation>
    <scope>IDENTIFICATION</scope>
    <source>
        <tissue evidence="9">Sperm</tissue>
    </source>
</reference>
<dbReference type="RefSeq" id="XP_032826385.1">
    <property type="nucleotide sequence ID" value="XM_032970494.1"/>
</dbReference>
<dbReference type="Pfam" id="PF23393">
    <property type="entry name" value="Beta-prop_WDR90_POC16_2nd"/>
    <property type="match status" value="1"/>
</dbReference>
<dbReference type="InterPro" id="IPR050630">
    <property type="entry name" value="WD_repeat_EMAP"/>
</dbReference>
<dbReference type="KEGG" id="pmrn:116951683"/>
<dbReference type="InterPro" id="IPR001680">
    <property type="entry name" value="WD40_rpt"/>
</dbReference>
<evidence type="ECO:0000256" key="1">
    <source>
        <dbReference type="ARBA" id="ARBA00022574"/>
    </source>
</evidence>
<evidence type="ECO:0000256" key="2">
    <source>
        <dbReference type="ARBA" id="ARBA00022737"/>
    </source>
</evidence>
<feature type="repeat" description="WD" evidence="3">
    <location>
        <begin position="681"/>
        <end position="693"/>
    </location>
</feature>
<organism evidence="8 9">
    <name type="scientific">Petromyzon marinus</name>
    <name type="common">Sea lamprey</name>
    <dbReference type="NCBI Taxonomy" id="7757"/>
    <lineage>
        <taxon>Eukaryota</taxon>
        <taxon>Metazoa</taxon>
        <taxon>Chordata</taxon>
        <taxon>Craniata</taxon>
        <taxon>Vertebrata</taxon>
        <taxon>Cyclostomata</taxon>
        <taxon>Hyperoartia</taxon>
        <taxon>Petromyzontiformes</taxon>
        <taxon>Petromyzontidae</taxon>
        <taxon>Petromyzon</taxon>
    </lineage>
</organism>
<feature type="domain" description="CFA20" evidence="5">
    <location>
        <begin position="1"/>
        <end position="121"/>
    </location>
</feature>
<keyword evidence="8" id="KW-1185">Reference proteome</keyword>
<dbReference type="Gene3D" id="2.130.10.10">
    <property type="entry name" value="YVTN repeat-like/Quinoprotein amine dehydrogenase"/>
    <property type="match status" value="6"/>
</dbReference>
<dbReference type="PANTHER" id="PTHR13720:SF24">
    <property type="entry name" value="WD REPEAT-CONTAINING PROTEIN 90"/>
    <property type="match status" value="1"/>
</dbReference>
<dbReference type="SMART" id="SM00320">
    <property type="entry name" value="WD40"/>
    <property type="match status" value="18"/>
</dbReference>
<dbReference type="Pfam" id="PF23342">
    <property type="entry name" value="WDR90_beta-prop_4th"/>
    <property type="match status" value="1"/>
</dbReference>
<protein>
    <submittedName>
        <fullName evidence="9">WD repeat-containing protein 90-like isoform X1</fullName>
    </submittedName>
</protein>
<evidence type="ECO:0000259" key="5">
    <source>
        <dbReference type="Pfam" id="PF05018"/>
    </source>
</evidence>
<feature type="region of interest" description="Disordered" evidence="4">
    <location>
        <begin position="249"/>
        <end position="287"/>
    </location>
</feature>
<dbReference type="GO" id="GO:0005814">
    <property type="term" value="C:centriole"/>
    <property type="evidence" value="ECO:0007669"/>
    <property type="project" value="TreeGrafter"/>
</dbReference>
<feature type="domain" description="WDR90 4th beta-propeller" evidence="6">
    <location>
        <begin position="1533"/>
        <end position="1839"/>
    </location>
</feature>
<feature type="repeat" description="WD" evidence="3">
    <location>
        <begin position="1527"/>
        <end position="1568"/>
    </location>
</feature>
<dbReference type="FunFam" id="2.130.10.10:FF:000522">
    <property type="entry name" value="WD repeat domain 90"/>
    <property type="match status" value="1"/>
</dbReference>
<feature type="compositionally biased region" description="Basic and acidic residues" evidence="4">
    <location>
        <begin position="355"/>
        <end position="364"/>
    </location>
</feature>
<gene>
    <name evidence="9" type="primary">LOC116951683</name>
</gene>
<evidence type="ECO:0000259" key="6">
    <source>
        <dbReference type="Pfam" id="PF23342"/>
    </source>
</evidence>
<proteinExistence type="predicted"/>
<name>A0AAJ7X9Q0_PETMA</name>
<evidence type="ECO:0000313" key="9">
    <source>
        <dbReference type="RefSeq" id="XP_032826385.1"/>
    </source>
</evidence>
<sequence>MASKLWQQPYVNVFKHFKVDEWKRAAKEGDVSAVVDKTLKATVYRITGAVPAANYVKLPSSPAHSLGLTGRFLYLLFKPVPNKFFVVHLDVCTQEGLVIRVSFSNLFKEFTSTNTWLQFPFLCGGAKGSVHERTAAANKQADDRGPAPGNVRWTCLMLDLHHVLSCYLSQCYSHVKSVKLCSCMMVRNIFTSDAVYQPGLTFAEAKLSGLMSQGFVAMPREMAFPVPKDSSWHEFYDYIRFPSNGKRLPFDSIQKGQAGPSETAPAQMSPARNVPRTVNASKSGHERVSIIQQTTAPRKQPNKSRLVVLSLPEVHLRTPTDGISRAHGGENTGRAGDGEGSRGGNDGQNSGVDSSPHEAKALGDDGGIHVYAHRAGGGNSRPAEMLSREVPEAVDLIGTPVIKHKTLQSEPLLKLRRVVGFGGETNGYALWTRNGATLVYPCHAVIVALDVETSSQHFLTGHSDKVSALAFDGNTEILASGQSGPQAIVRIWNFQKGSCLAMFKTHAHSLFSLSFSWSGDVLSGVGRDSHGKTMVVVWDTSGVTHRRDVLILAKAHTGVDVQTMVISPFDESRLVSCGRDNVRVWRLQNGSLRSCAVDLGDLHSTEVTDVAFQERSPALDDKRLFACTRSGHILDIDYKHNVVREVTRLRQPPSRSPRERLPDQGFELALTRLAVSRWFCVTGSEDGTVRVWSPDFSRVLLQTDLGGAVSLLGVSADGRHVLAGTRTGHLARLDVGGRSYATVTRSPVGPLLDFSLDLERQRVAAVSTNGSLTIWDLGTGQQLYEFSGAEDSACTVSCHPQLERFACGFSSGSVRVFDVVGARLLAQHRQHRGEITGLEFSPNGEHMYSCDARGSLALYSAICKEHTLVRLLSGVVARGTSYAPSALAVSGDGAHLAFVGPSEFAVTVADARSLCELLRVDVSIVDASSPTLDQAERVCFGPAGQLLVATASGKVLWFDARTGRLLKEVRDVQGAGCSALQVSEDGAIVAMASDATLRAWDPGSGLEVQAFVGHSQEVRRLRFTGRCPGLVSGGGTIFMWDLAGYESESTAKTGGRTDHPLPMWSPGDRVGFAMGESGARGGDSQPHMAIPSSPHRLDMTGISPLAHTGDSPGRVREGTGLGGRSDRAVVIEDNIPSRRDISSLLQAREKCDDQEVNIMERVTDVDEHMAVPCAQPKSYRHFVPHLKTSAPSKRRRGATGGALLRLSMVVGFNGNARGNVIWNPDSGLFAYTCGSLLVLEDLHTGAQRHLQAHTEEISTLASSHDAEVLASASGGRGDTGSQICVWDARRGSCERVLSRHRHEVQAMAFSADNSVLLSVGDYREMMVVLWDTRTYAVIAATRSVFPINDVCPDPSAAGAFLCVGSGAIAFCRAQNLGETAVLQLSAAPLPNGAGASELSAAVMGPDSLLFTASACGRVAAWDADRRRCLLSWDADTADIGVLCCHGNRLLSGSSSKRIRLWCVESVSATMEGGVRESEFVSMEGEMVLDGAVVSAAFDDVMEMGIVGTAAGTLWYINWTERACVRLVSGHRGKVNDIAFSPDGSQLVSGSEDGLLRVWSVPEMELVVQFQVLHRSCTCVAWRPSGAAPSQVAAGFGDGTLRLFGVASARTLHKLQPHGAAIRCVAFSSDGEVMLTGGADGRVALNSVSTGLTFRMLSQHSSSPICSLQCAPAHQGSPEGRDLWLAASLDRRISIWKADWPKDECNLVDWLTFQSPCEQQEEKPSGRLPRCSVLICPSEPTTVVHTGFDLETDVVFYSLTLRQVTRRIPVLGHTTCLSLAPSGDHLAIGSTERALMLTAPEGGTLRDAGTHSDEPHVIRFSPSGSVLGSAAHNEIFVWRLLR</sequence>
<feature type="domain" description="WDR90/POC16 second beta-propeller" evidence="7">
    <location>
        <begin position="755"/>
        <end position="1041"/>
    </location>
</feature>
<dbReference type="Pfam" id="PF00400">
    <property type="entry name" value="WD40"/>
    <property type="match status" value="3"/>
</dbReference>
<dbReference type="InterPro" id="IPR015943">
    <property type="entry name" value="WD40/YVTN_repeat-like_dom_sf"/>
</dbReference>
<dbReference type="PROSITE" id="PS50082">
    <property type="entry name" value="WD_REPEATS_2"/>
    <property type="match status" value="3"/>
</dbReference>
<keyword evidence="2" id="KW-0677">Repeat</keyword>
<dbReference type="PANTHER" id="PTHR13720">
    <property type="entry name" value="WD-40 REPEAT PROTEIN"/>
    <property type="match status" value="1"/>
</dbReference>
<dbReference type="InterPro" id="IPR007714">
    <property type="entry name" value="CFA20_dom"/>
</dbReference>
<feature type="repeat" description="WD" evidence="3">
    <location>
        <begin position="1614"/>
        <end position="1655"/>
    </location>
</feature>
<evidence type="ECO:0000256" key="4">
    <source>
        <dbReference type="SAM" id="MobiDB-lite"/>
    </source>
</evidence>
<accession>A0AAJ7X9Q0</accession>
<evidence type="ECO:0000313" key="8">
    <source>
        <dbReference type="Proteomes" id="UP001318040"/>
    </source>
</evidence>
<dbReference type="Proteomes" id="UP001318040">
    <property type="component" value="Chromosome 43"/>
</dbReference>